<dbReference type="InterPro" id="IPR036259">
    <property type="entry name" value="MFS_trans_sf"/>
</dbReference>
<dbReference type="SUPFAM" id="SSF103473">
    <property type="entry name" value="MFS general substrate transporter"/>
    <property type="match status" value="1"/>
</dbReference>
<dbReference type="Gene3D" id="1.20.1720.10">
    <property type="entry name" value="Multidrug resistance protein D"/>
    <property type="match status" value="1"/>
</dbReference>
<feature type="transmembrane region" description="Helical" evidence="5">
    <location>
        <begin position="437"/>
        <end position="460"/>
    </location>
</feature>
<accession>A0ABW2PGT9</accession>
<feature type="transmembrane region" description="Helical" evidence="5">
    <location>
        <begin position="87"/>
        <end position="106"/>
    </location>
</feature>
<feature type="transmembrane region" description="Helical" evidence="5">
    <location>
        <begin position="180"/>
        <end position="200"/>
    </location>
</feature>
<feature type="transmembrane region" description="Helical" evidence="5">
    <location>
        <begin position="408"/>
        <end position="431"/>
    </location>
</feature>
<feature type="transmembrane region" description="Helical" evidence="5">
    <location>
        <begin position="212"/>
        <end position="231"/>
    </location>
</feature>
<feature type="transmembrane region" description="Helical" evidence="5">
    <location>
        <begin position="55"/>
        <end position="75"/>
    </location>
</feature>
<dbReference type="InterPro" id="IPR020846">
    <property type="entry name" value="MFS_dom"/>
</dbReference>
<dbReference type="Gene3D" id="1.20.1250.20">
    <property type="entry name" value="MFS general substrate transporter like domains"/>
    <property type="match status" value="1"/>
</dbReference>
<dbReference type="PANTHER" id="PTHR42718">
    <property type="entry name" value="MAJOR FACILITATOR SUPERFAMILY MULTIDRUG TRANSPORTER MFSC"/>
    <property type="match status" value="1"/>
</dbReference>
<feature type="domain" description="Major facilitator superfamily (MFS) profile" evidence="6">
    <location>
        <begin position="21"/>
        <end position="464"/>
    </location>
</feature>
<dbReference type="InterPro" id="IPR011701">
    <property type="entry name" value="MFS"/>
</dbReference>
<dbReference type="PROSITE" id="PS50850">
    <property type="entry name" value="MFS"/>
    <property type="match status" value="1"/>
</dbReference>
<evidence type="ECO:0000313" key="7">
    <source>
        <dbReference type="EMBL" id="MFC7386918.1"/>
    </source>
</evidence>
<organism evidence="7 8">
    <name type="scientific">Sphaerisporangium rhizosphaerae</name>
    <dbReference type="NCBI Taxonomy" id="2269375"/>
    <lineage>
        <taxon>Bacteria</taxon>
        <taxon>Bacillati</taxon>
        <taxon>Actinomycetota</taxon>
        <taxon>Actinomycetes</taxon>
        <taxon>Streptosporangiales</taxon>
        <taxon>Streptosporangiaceae</taxon>
        <taxon>Sphaerisporangium</taxon>
    </lineage>
</organism>
<feature type="transmembrane region" description="Helical" evidence="5">
    <location>
        <begin position="373"/>
        <end position="396"/>
    </location>
</feature>
<feature type="transmembrane region" description="Helical" evidence="5">
    <location>
        <begin position="237"/>
        <end position="257"/>
    </location>
</feature>
<dbReference type="PANTHER" id="PTHR42718:SF39">
    <property type="entry name" value="ACTINORHODIN TRANSPORTER-RELATED"/>
    <property type="match status" value="1"/>
</dbReference>
<evidence type="ECO:0000259" key="6">
    <source>
        <dbReference type="PROSITE" id="PS50850"/>
    </source>
</evidence>
<evidence type="ECO:0000256" key="1">
    <source>
        <dbReference type="ARBA" id="ARBA00004651"/>
    </source>
</evidence>
<reference evidence="8" key="1">
    <citation type="journal article" date="2019" name="Int. J. Syst. Evol. Microbiol.">
        <title>The Global Catalogue of Microorganisms (GCM) 10K type strain sequencing project: providing services to taxonomists for standard genome sequencing and annotation.</title>
        <authorList>
            <consortium name="The Broad Institute Genomics Platform"/>
            <consortium name="The Broad Institute Genome Sequencing Center for Infectious Disease"/>
            <person name="Wu L."/>
            <person name="Ma J."/>
        </authorList>
    </citation>
    <scope>NUCLEOTIDE SEQUENCE [LARGE SCALE GENOMIC DNA]</scope>
    <source>
        <strain evidence="8">CECT 7649</strain>
    </source>
</reference>
<protein>
    <submittedName>
        <fullName evidence="7">MFS transporter</fullName>
    </submittedName>
</protein>
<evidence type="ECO:0000256" key="3">
    <source>
        <dbReference type="ARBA" id="ARBA00022989"/>
    </source>
</evidence>
<comment type="caution">
    <text evidence="7">The sequence shown here is derived from an EMBL/GenBank/DDBJ whole genome shotgun (WGS) entry which is preliminary data.</text>
</comment>
<keyword evidence="2 5" id="KW-0812">Transmembrane</keyword>
<dbReference type="EMBL" id="JBHTCG010000032">
    <property type="protein sequence ID" value="MFC7386918.1"/>
    <property type="molecule type" value="Genomic_DNA"/>
</dbReference>
<dbReference type="Proteomes" id="UP001596496">
    <property type="component" value="Unassembled WGS sequence"/>
</dbReference>
<feature type="transmembrane region" description="Helical" evidence="5">
    <location>
        <begin position="311"/>
        <end position="330"/>
    </location>
</feature>
<feature type="transmembrane region" description="Helical" evidence="5">
    <location>
        <begin position="112"/>
        <end position="133"/>
    </location>
</feature>
<sequence length="466" mass="47319">MTSVATLAPAVPRSRRGPGWTLAVVLAGQFMAILDVSIVNVAAPTIRAALGASGSGLQLIISGYTIAYAMLLITGARLGGLSGPRRMFLLGLALFTAASLTCGLAGSEGALIGFRLAQGAGAAFMVPQVLSIIQLNFAGAARARALSAYSAVLAGGIVAGQVLGGLLVTADLFGTQWRPVFLVNVPIGLALLAAGARMLPSDHVPRDQGLDLPGLLCFSAAVSLLVIPLVLGHEQHWPLWGWCSMAAGVALLGVFAVAERRARHPLVPGRLLRAPGLLPGVLGVFFAMVTWGGFLFTVALHLQGGIGDGPLRAGLTFVPGAAGFAVVSLTWRRLPARLHRGLILAGFALAALGYAGLSPVFGGGGRGEPLLEILLAVTGAGLGLAYSPLFTVALAGVEPRDAPDASGLMSTTLQLGQVMGVATFGSVYLSLSPSSRAIGVTGFGLAACAVVGAACVLPLLRRPRLS</sequence>
<feature type="transmembrane region" description="Helical" evidence="5">
    <location>
        <begin position="20"/>
        <end position="43"/>
    </location>
</feature>
<keyword evidence="4 5" id="KW-0472">Membrane</keyword>
<name>A0ABW2PGT9_9ACTN</name>
<dbReference type="RefSeq" id="WP_380830622.1">
    <property type="nucleotide sequence ID" value="NZ_JBHTCG010000032.1"/>
</dbReference>
<dbReference type="Pfam" id="PF07690">
    <property type="entry name" value="MFS_1"/>
    <property type="match status" value="1"/>
</dbReference>
<evidence type="ECO:0000313" key="8">
    <source>
        <dbReference type="Proteomes" id="UP001596496"/>
    </source>
</evidence>
<keyword evidence="3 5" id="KW-1133">Transmembrane helix</keyword>
<proteinExistence type="predicted"/>
<feature type="transmembrane region" description="Helical" evidence="5">
    <location>
        <begin position="277"/>
        <end position="299"/>
    </location>
</feature>
<evidence type="ECO:0000256" key="2">
    <source>
        <dbReference type="ARBA" id="ARBA00022692"/>
    </source>
</evidence>
<dbReference type="CDD" id="cd17321">
    <property type="entry name" value="MFS_MMR_MDR_like"/>
    <property type="match status" value="1"/>
</dbReference>
<feature type="transmembrane region" description="Helical" evidence="5">
    <location>
        <begin position="145"/>
        <end position="168"/>
    </location>
</feature>
<keyword evidence="8" id="KW-1185">Reference proteome</keyword>
<feature type="transmembrane region" description="Helical" evidence="5">
    <location>
        <begin position="342"/>
        <end position="361"/>
    </location>
</feature>
<evidence type="ECO:0000256" key="4">
    <source>
        <dbReference type="ARBA" id="ARBA00023136"/>
    </source>
</evidence>
<comment type="subcellular location">
    <subcellularLocation>
        <location evidence="1">Cell membrane</location>
        <topology evidence="1">Multi-pass membrane protein</topology>
    </subcellularLocation>
</comment>
<evidence type="ECO:0000256" key="5">
    <source>
        <dbReference type="SAM" id="Phobius"/>
    </source>
</evidence>
<gene>
    <name evidence="7" type="ORF">ACFQSB_32235</name>
</gene>